<proteinExistence type="predicted"/>
<dbReference type="AlphaFoldDB" id="A0A0B6XU07"/>
<evidence type="ECO:0000313" key="1">
    <source>
        <dbReference type="EMBL" id="CEK47374.1"/>
    </source>
</evidence>
<dbReference type="EMBL" id="HACG01000509">
    <property type="protein sequence ID" value="CEK47374.1"/>
    <property type="molecule type" value="Transcribed_RNA"/>
</dbReference>
<protein>
    <submittedName>
        <fullName evidence="1">Uncharacterized protein</fullName>
    </submittedName>
</protein>
<reference evidence="1" key="1">
    <citation type="submission" date="2014-12" db="EMBL/GenBank/DDBJ databases">
        <title>Insight into the proteome of Arion vulgaris.</title>
        <authorList>
            <person name="Aradska J."/>
            <person name="Bulat T."/>
            <person name="Smidak R."/>
            <person name="Sarate P."/>
            <person name="Gangsoo J."/>
            <person name="Sialana F."/>
            <person name="Bilban M."/>
            <person name="Lubec G."/>
        </authorList>
    </citation>
    <scope>NUCLEOTIDE SEQUENCE</scope>
    <source>
        <tissue evidence="1">Skin</tissue>
    </source>
</reference>
<name>A0A0B6XU07_9EUPU</name>
<feature type="non-terminal residue" evidence="1">
    <location>
        <position position="67"/>
    </location>
</feature>
<accession>A0A0B6XU07</accession>
<sequence>MDYQCRVVIFPYSRSTEIKHLSEVPQSQQQLGRGWDGFKSLTIMHNLNAKFTLQNCEKVTKMFKLLI</sequence>
<organism evidence="1">
    <name type="scientific">Arion vulgaris</name>
    <dbReference type="NCBI Taxonomy" id="1028688"/>
    <lineage>
        <taxon>Eukaryota</taxon>
        <taxon>Metazoa</taxon>
        <taxon>Spiralia</taxon>
        <taxon>Lophotrochozoa</taxon>
        <taxon>Mollusca</taxon>
        <taxon>Gastropoda</taxon>
        <taxon>Heterobranchia</taxon>
        <taxon>Euthyneura</taxon>
        <taxon>Panpulmonata</taxon>
        <taxon>Eupulmonata</taxon>
        <taxon>Stylommatophora</taxon>
        <taxon>Helicina</taxon>
        <taxon>Arionoidea</taxon>
        <taxon>Arionidae</taxon>
        <taxon>Arion</taxon>
    </lineage>
</organism>
<gene>
    <name evidence="1" type="primary">ORF1222</name>
</gene>